<organism evidence="1 2">
    <name type="scientific">Romanomermis culicivorax</name>
    <name type="common">Nematode worm</name>
    <dbReference type="NCBI Taxonomy" id="13658"/>
    <lineage>
        <taxon>Eukaryota</taxon>
        <taxon>Metazoa</taxon>
        <taxon>Ecdysozoa</taxon>
        <taxon>Nematoda</taxon>
        <taxon>Enoplea</taxon>
        <taxon>Dorylaimia</taxon>
        <taxon>Mermithida</taxon>
        <taxon>Mermithoidea</taxon>
        <taxon>Mermithidae</taxon>
        <taxon>Romanomermis</taxon>
    </lineage>
</organism>
<keyword evidence="1" id="KW-1185">Reference proteome</keyword>
<evidence type="ECO:0000313" key="1">
    <source>
        <dbReference type="Proteomes" id="UP000887565"/>
    </source>
</evidence>
<reference evidence="2" key="1">
    <citation type="submission" date="2022-11" db="UniProtKB">
        <authorList>
            <consortium name="WormBaseParasite"/>
        </authorList>
    </citation>
    <scope>IDENTIFICATION</scope>
</reference>
<proteinExistence type="predicted"/>
<dbReference type="WBParaSite" id="nRc.2.0.1.t35751-RA">
    <property type="protein sequence ID" value="nRc.2.0.1.t35751-RA"/>
    <property type="gene ID" value="nRc.2.0.1.g35751"/>
</dbReference>
<accession>A0A915KCC1</accession>
<dbReference type="AlphaFoldDB" id="A0A915KCC1"/>
<dbReference type="Proteomes" id="UP000887565">
    <property type="component" value="Unplaced"/>
</dbReference>
<name>A0A915KCC1_ROMCU</name>
<protein>
    <submittedName>
        <fullName evidence="2">Uncharacterized protein</fullName>
    </submittedName>
</protein>
<sequence length="194" mass="22531">MKTAPRLKNNRSRCQCKKSDYPWSKKKSNSKYRILLGIWLLFKLTKFGALPEPILIQADASDTNELVKLLHSDHHLSLLCKYFFLKSPLFREATYRREILGNLTKEDKSAAWQTIVKNCIELHGFNPASEKGGKYLRGILWPNNKQNKPRKQAYSYPKSKVQCTKDVGHSERSNIQGRIKINRVSENSEKHKPF</sequence>
<evidence type="ECO:0000313" key="2">
    <source>
        <dbReference type="WBParaSite" id="nRc.2.0.1.t35751-RA"/>
    </source>
</evidence>